<dbReference type="Pfam" id="PF20475">
    <property type="entry name" value="DUF6717"/>
    <property type="match status" value="1"/>
</dbReference>
<dbReference type="InterPro" id="IPR046562">
    <property type="entry name" value="DUF6717"/>
</dbReference>
<organism evidence="1 2">
    <name type="scientific">Limnoglobus roseus</name>
    <dbReference type="NCBI Taxonomy" id="2598579"/>
    <lineage>
        <taxon>Bacteria</taxon>
        <taxon>Pseudomonadati</taxon>
        <taxon>Planctomycetota</taxon>
        <taxon>Planctomycetia</taxon>
        <taxon>Gemmatales</taxon>
        <taxon>Gemmataceae</taxon>
        <taxon>Limnoglobus</taxon>
    </lineage>
</organism>
<protein>
    <submittedName>
        <fullName evidence="1">Uncharacterized protein</fullName>
    </submittedName>
</protein>
<dbReference type="AlphaFoldDB" id="A0A5C1AEX8"/>
<dbReference type="RefSeq" id="WP_178132567.1">
    <property type="nucleotide sequence ID" value="NZ_CP042425.1"/>
</dbReference>
<keyword evidence="2" id="KW-1185">Reference proteome</keyword>
<evidence type="ECO:0000313" key="1">
    <source>
        <dbReference type="EMBL" id="QEL17871.1"/>
    </source>
</evidence>
<name>A0A5C1AEX8_9BACT</name>
<accession>A0A5C1AEX8</accession>
<reference evidence="2" key="1">
    <citation type="submission" date="2019-08" db="EMBL/GenBank/DDBJ databases">
        <title>Limnoglobus roseus gen. nov., sp. nov., a novel freshwater planctomycete with a giant genome from the family Gemmataceae.</title>
        <authorList>
            <person name="Kulichevskaya I.S."/>
            <person name="Naumoff D.G."/>
            <person name="Miroshnikov K."/>
            <person name="Ivanova A."/>
            <person name="Philippov D.A."/>
            <person name="Hakobyan A."/>
            <person name="Rijpstra I.C."/>
            <person name="Sinninghe Damste J.S."/>
            <person name="Liesack W."/>
            <person name="Dedysh S.N."/>
        </authorList>
    </citation>
    <scope>NUCLEOTIDE SEQUENCE [LARGE SCALE GENOMIC DNA]</scope>
    <source>
        <strain evidence="2">PX52</strain>
    </source>
</reference>
<proteinExistence type="predicted"/>
<sequence>MKTLTLYPYLIGHTWVFDDVRTNLKEEAFVLGSSEVLTRLVGEKRIPDAGRGFTLHFADEPFVGFDAELRWLRSDDAQVVPGQDGSASQVAGNWYGGVVAGERMEGWLCPALGLYFGAAPARIFVRAESLPPGVDPVWHVNVTDLPPRRFVSAVE</sequence>
<dbReference type="EMBL" id="CP042425">
    <property type="protein sequence ID" value="QEL17871.1"/>
    <property type="molecule type" value="Genomic_DNA"/>
</dbReference>
<gene>
    <name evidence="1" type="ORF">PX52LOC_04882</name>
</gene>
<dbReference type="Proteomes" id="UP000324974">
    <property type="component" value="Chromosome"/>
</dbReference>
<evidence type="ECO:0000313" key="2">
    <source>
        <dbReference type="Proteomes" id="UP000324974"/>
    </source>
</evidence>
<dbReference type="KEGG" id="lrs:PX52LOC_04882"/>